<organism evidence="2 3">
    <name type="scientific">Candidatus Berkelbacteria bacterium Athens1014_28</name>
    <dbReference type="NCBI Taxonomy" id="2017145"/>
    <lineage>
        <taxon>Bacteria</taxon>
        <taxon>Candidatus Berkelbacteria</taxon>
    </lineage>
</organism>
<sequence length="199" mass="22619">MLKLVQHDKHKQRRYMSSFWKVFITAFVSTVIVGGITFYFMNQKLIADNKDKDAKIADLTKQVTDLKDIDTTSWKTYTNSKYGYSFKYPNDFIVEQDDDSVSISDTNWFCSVVVQANTNNKTLEQLAQGEATTTSKTTDIKLGALAAKKITFENVSEMGKGKMVLALDDNNEINVTGRSLTILDEARFDRILSTFQFTK</sequence>
<keyword evidence="1" id="KW-1133">Transmembrane helix</keyword>
<dbReference type="Proteomes" id="UP000316495">
    <property type="component" value="Unassembled WGS sequence"/>
</dbReference>
<dbReference type="EMBL" id="VMGN01000003">
    <property type="protein sequence ID" value="TSC94938.1"/>
    <property type="molecule type" value="Genomic_DNA"/>
</dbReference>
<gene>
    <name evidence="2" type="ORF">Athens101428_63</name>
</gene>
<dbReference type="AlphaFoldDB" id="A0A554LPY8"/>
<proteinExistence type="predicted"/>
<reference evidence="2 3" key="1">
    <citation type="submission" date="2017-07" db="EMBL/GenBank/DDBJ databases">
        <title>Mechanisms for carbon and nitrogen cycling indicate functional differentiation within the Candidate Phyla Radiation.</title>
        <authorList>
            <person name="Danczak R.E."/>
            <person name="Johnston M.D."/>
            <person name="Kenah C."/>
            <person name="Slattery M."/>
            <person name="Wrighton K.C."/>
            <person name="Wilkins M.J."/>
        </authorList>
    </citation>
    <scope>NUCLEOTIDE SEQUENCE [LARGE SCALE GENOMIC DNA]</scope>
    <source>
        <strain evidence="2">Athens1014_28</strain>
    </source>
</reference>
<accession>A0A554LPY8</accession>
<evidence type="ECO:0000313" key="2">
    <source>
        <dbReference type="EMBL" id="TSC94938.1"/>
    </source>
</evidence>
<keyword evidence="1" id="KW-0472">Membrane</keyword>
<keyword evidence="1" id="KW-0812">Transmembrane</keyword>
<protein>
    <submittedName>
        <fullName evidence="2">Uncharacterized protein</fullName>
    </submittedName>
</protein>
<evidence type="ECO:0000313" key="3">
    <source>
        <dbReference type="Proteomes" id="UP000316495"/>
    </source>
</evidence>
<name>A0A554LPY8_9BACT</name>
<comment type="caution">
    <text evidence="2">The sequence shown here is derived from an EMBL/GenBank/DDBJ whole genome shotgun (WGS) entry which is preliminary data.</text>
</comment>
<evidence type="ECO:0000256" key="1">
    <source>
        <dbReference type="SAM" id="Phobius"/>
    </source>
</evidence>
<feature type="transmembrane region" description="Helical" evidence="1">
    <location>
        <begin position="20"/>
        <end position="41"/>
    </location>
</feature>